<dbReference type="RefSeq" id="WP_163687065.1">
    <property type="nucleotide sequence ID" value="NZ_AP022608.1"/>
</dbReference>
<dbReference type="InterPro" id="IPR013228">
    <property type="entry name" value="PE-PPE_C"/>
</dbReference>
<organism evidence="4 5">
    <name type="scientific">Mycolicibacterium gadium</name>
    <name type="common">Mycobacterium gadium</name>
    <dbReference type="NCBI Taxonomy" id="1794"/>
    <lineage>
        <taxon>Bacteria</taxon>
        <taxon>Bacillati</taxon>
        <taxon>Actinomycetota</taxon>
        <taxon>Actinomycetes</taxon>
        <taxon>Mycobacteriales</taxon>
        <taxon>Mycobacteriaceae</taxon>
        <taxon>Mycolicibacterium</taxon>
    </lineage>
</organism>
<feature type="chain" id="PRO_5029724983" evidence="2">
    <location>
        <begin position="26"/>
        <end position="544"/>
    </location>
</feature>
<evidence type="ECO:0000313" key="4">
    <source>
        <dbReference type="EMBL" id="BBZ18548.1"/>
    </source>
</evidence>
<dbReference type="Pfam" id="PF08237">
    <property type="entry name" value="PE-PPE"/>
    <property type="match status" value="1"/>
</dbReference>
<feature type="domain" description="PE-PPE" evidence="3">
    <location>
        <begin position="79"/>
        <end position="336"/>
    </location>
</feature>
<name>A0A7I7WRN4_MYCGU</name>
<proteinExistence type="predicted"/>
<feature type="compositionally biased region" description="Basic and acidic residues" evidence="1">
    <location>
        <begin position="475"/>
        <end position="500"/>
    </location>
</feature>
<feature type="compositionally biased region" description="Acidic residues" evidence="1">
    <location>
        <begin position="525"/>
        <end position="535"/>
    </location>
</feature>
<feature type="signal peptide" evidence="2">
    <location>
        <begin position="1"/>
        <end position="25"/>
    </location>
</feature>
<dbReference type="KEGG" id="mgad:MGAD_28830"/>
<dbReference type="InterPro" id="IPR029058">
    <property type="entry name" value="AB_hydrolase_fold"/>
</dbReference>
<dbReference type="AlphaFoldDB" id="A0A7I7WRN4"/>
<protein>
    <submittedName>
        <fullName evidence="4">PE-PPE domain-containing protein</fullName>
    </submittedName>
</protein>
<evidence type="ECO:0000256" key="1">
    <source>
        <dbReference type="SAM" id="MobiDB-lite"/>
    </source>
</evidence>
<reference evidence="4 5" key="1">
    <citation type="journal article" date="2019" name="Emerg. Microbes Infect.">
        <title>Comprehensive subspecies identification of 175 nontuberculous mycobacteria species based on 7547 genomic profiles.</title>
        <authorList>
            <person name="Matsumoto Y."/>
            <person name="Kinjo T."/>
            <person name="Motooka D."/>
            <person name="Nabeya D."/>
            <person name="Jung N."/>
            <person name="Uechi K."/>
            <person name="Horii T."/>
            <person name="Iida T."/>
            <person name="Fujita J."/>
            <person name="Nakamura S."/>
        </authorList>
    </citation>
    <scope>NUCLEOTIDE SEQUENCE [LARGE SCALE GENOMIC DNA]</scope>
    <source>
        <strain evidence="4 5">JCM 12688</strain>
    </source>
</reference>
<feature type="region of interest" description="Disordered" evidence="1">
    <location>
        <begin position="440"/>
        <end position="462"/>
    </location>
</feature>
<sequence>MFKAGRVLLLFILSLFSTAVLGAMAAVVAAVSLAATALIVPGTGTPDANEVENYLENFRDYYMQTPCEEGGGCADEDLEGVNYYASFWPIPLPGWCDPGRCEKFDDSVDDGVDNLGDALTTLQELGYTGDIIIAGYSQGARVVTISKMQFANGEWDELLEQIESEGGEVKFVYIGNPNRPNGGLLSRLGFLGTIPIIDVTTGEPTPTDTEFETEDWAIRWEGIADFPQYLFNPLAVVNSLLGFYYDHGTYLAINGGSDPGETPAGYTVEEWEAITSNPELYPDIVDIQVYGDTTYYTITPKYLPIVRPLHAIPIVGKPIADLIEPALRVIIEETGYNRDIPFGQPTELQLIPIFNPITLGVKLVPAIFLGLNNFLANFGLATEIPLSPVVPITPAPPVAEQQDEQTEDLEQAATLNEKQATTLNENEDSSVARLSVVQDNTDVEQQPAGGDDKTTADQSTVNPVEAAKAKWEAAKAEREAKREAAKAEREAKWEAAKAAREAAMQDLKDRLEATKATLEGKGDDAGTDVEPEPADAAEAGDAAA</sequence>
<gene>
    <name evidence="4" type="ORF">MGAD_28830</name>
</gene>
<evidence type="ECO:0000259" key="3">
    <source>
        <dbReference type="Pfam" id="PF08237"/>
    </source>
</evidence>
<dbReference type="Proteomes" id="UP000466187">
    <property type="component" value="Chromosome"/>
</dbReference>
<dbReference type="SUPFAM" id="SSF53474">
    <property type="entry name" value="alpha/beta-Hydrolases"/>
    <property type="match status" value="1"/>
</dbReference>
<evidence type="ECO:0000313" key="5">
    <source>
        <dbReference type="Proteomes" id="UP000466187"/>
    </source>
</evidence>
<dbReference type="Gene3D" id="3.40.50.1820">
    <property type="entry name" value="alpha/beta hydrolase"/>
    <property type="match status" value="1"/>
</dbReference>
<evidence type="ECO:0000256" key="2">
    <source>
        <dbReference type="SAM" id="SignalP"/>
    </source>
</evidence>
<accession>A0A7I7WRN4</accession>
<dbReference type="EMBL" id="AP022608">
    <property type="protein sequence ID" value="BBZ18548.1"/>
    <property type="molecule type" value="Genomic_DNA"/>
</dbReference>
<keyword evidence="2" id="KW-0732">Signal</keyword>
<feature type="compositionally biased region" description="Basic and acidic residues" evidence="1">
    <location>
        <begin position="506"/>
        <end position="524"/>
    </location>
</feature>
<feature type="region of interest" description="Disordered" evidence="1">
    <location>
        <begin position="475"/>
        <end position="544"/>
    </location>
</feature>